<dbReference type="PANTHER" id="PTHR47197:SF3">
    <property type="entry name" value="DIHYDRO-HEME D1 DEHYDROGENASE"/>
    <property type="match status" value="1"/>
</dbReference>
<evidence type="ECO:0008006" key="3">
    <source>
        <dbReference type="Google" id="ProtNLM"/>
    </source>
</evidence>
<evidence type="ECO:0000313" key="1">
    <source>
        <dbReference type="EMBL" id="QBB70136.1"/>
    </source>
</evidence>
<proteinExistence type="predicted"/>
<dbReference type="InterPro" id="IPR015943">
    <property type="entry name" value="WD40/YVTN_repeat-like_dom_sf"/>
</dbReference>
<dbReference type="Gene3D" id="2.130.10.10">
    <property type="entry name" value="YVTN repeat-like/Quinoprotein amine dehydrogenase"/>
    <property type="match status" value="1"/>
</dbReference>
<accession>A0A411HHZ1</accession>
<dbReference type="EMBL" id="CP035704">
    <property type="protein sequence ID" value="QBB70136.1"/>
    <property type="molecule type" value="Genomic_DNA"/>
</dbReference>
<organism evidence="1 2">
    <name type="scientific">Pseudolysobacter antarcticus</name>
    <dbReference type="NCBI Taxonomy" id="2511995"/>
    <lineage>
        <taxon>Bacteria</taxon>
        <taxon>Pseudomonadati</taxon>
        <taxon>Pseudomonadota</taxon>
        <taxon>Gammaproteobacteria</taxon>
        <taxon>Lysobacterales</taxon>
        <taxon>Rhodanobacteraceae</taxon>
        <taxon>Pseudolysobacter</taxon>
    </lineage>
</organism>
<evidence type="ECO:0000313" key="2">
    <source>
        <dbReference type="Proteomes" id="UP000291562"/>
    </source>
</evidence>
<keyword evidence="2" id="KW-1185">Reference proteome</keyword>
<dbReference type="PANTHER" id="PTHR47197">
    <property type="entry name" value="PROTEIN NIRF"/>
    <property type="match status" value="1"/>
</dbReference>
<dbReference type="RefSeq" id="WP_129832395.1">
    <property type="nucleotide sequence ID" value="NZ_CP035704.1"/>
</dbReference>
<dbReference type="Proteomes" id="UP000291562">
    <property type="component" value="Chromosome"/>
</dbReference>
<dbReference type="InterPro" id="IPR051200">
    <property type="entry name" value="Host-pathogen_enzymatic-act"/>
</dbReference>
<dbReference type="KEGG" id="xbc:ELE36_07020"/>
<dbReference type="SUPFAM" id="SSF50969">
    <property type="entry name" value="YVTN repeat-like/Quinoprotein amine dehydrogenase"/>
    <property type="match status" value="1"/>
</dbReference>
<sequence>MNSAAGATWLTHSVDIGGVPVALRVDAKRERIYLSVPGSNRVFFVDLHTLEVQRQVYVGFHPTGMDLSHDGDTLYTALNQAGAIGVYDLTTDVGYEFDISLPLGDSRTYDVAEVSPGIVFASASPCGGGFAYVVRADIHAATATRVADQNIIRCSPAFAVDPVGASLFVSNYEFPSIQAFDTSQVSAPVSSYLQPGTGPSIHAGLGLAINPTGDRLSFTDGTVIQTQNYSSVGDIHAGPSVFSADGSYLVSAFGAMPVIIYRHNAMNLAAVDEIESTCDPFNGSEMPTAIRNLPGQVGWAFISGSWLCTLQLIPDGIFLDSFDH</sequence>
<gene>
    <name evidence="1" type="ORF">ELE36_07020</name>
</gene>
<dbReference type="OrthoDB" id="145213at2"/>
<dbReference type="AlphaFoldDB" id="A0A411HHZ1"/>
<name>A0A411HHZ1_9GAMM</name>
<protein>
    <recommendedName>
        <fullName evidence="3">YncE family protein</fullName>
    </recommendedName>
</protein>
<dbReference type="InterPro" id="IPR011044">
    <property type="entry name" value="Quino_amine_DH_bsu"/>
</dbReference>
<reference evidence="1 2" key="1">
    <citation type="submission" date="2019-01" db="EMBL/GenBank/DDBJ databases">
        <title>Pseudolysobacter antarctica gen. nov., sp. nov., isolated from Fildes Peninsula, Antarctica.</title>
        <authorList>
            <person name="Wei Z."/>
            <person name="Peng F."/>
        </authorList>
    </citation>
    <scope>NUCLEOTIDE SEQUENCE [LARGE SCALE GENOMIC DNA]</scope>
    <source>
        <strain evidence="1 2">AQ6-296</strain>
    </source>
</reference>